<comment type="caution">
    <text evidence="1">The sequence shown here is derived from an EMBL/GenBank/DDBJ whole genome shotgun (WGS) entry which is preliminary data.</text>
</comment>
<dbReference type="RefSeq" id="WP_200066205.1">
    <property type="nucleotide sequence ID" value="NZ_JAEHFW010000002.1"/>
</dbReference>
<dbReference type="Proteomes" id="UP000613193">
    <property type="component" value="Unassembled WGS sequence"/>
</dbReference>
<protein>
    <submittedName>
        <fullName evidence="1">Uncharacterized protein</fullName>
    </submittedName>
</protein>
<accession>A0A934PRW3</accession>
<proteinExistence type="predicted"/>
<dbReference type="AlphaFoldDB" id="A0A934PRW3"/>
<gene>
    <name evidence="1" type="ORF">I5M19_10060</name>
</gene>
<dbReference type="EMBL" id="JAEHFW010000002">
    <property type="protein sequence ID" value="MBK0379653.1"/>
    <property type="molecule type" value="Genomic_DNA"/>
</dbReference>
<organism evidence="1 2">
    <name type="scientific">Mucilaginibacter segetis</name>
    <dbReference type="NCBI Taxonomy" id="2793071"/>
    <lineage>
        <taxon>Bacteria</taxon>
        <taxon>Pseudomonadati</taxon>
        <taxon>Bacteroidota</taxon>
        <taxon>Sphingobacteriia</taxon>
        <taxon>Sphingobacteriales</taxon>
        <taxon>Sphingobacteriaceae</taxon>
        <taxon>Mucilaginibacter</taxon>
    </lineage>
</organism>
<reference evidence="1" key="1">
    <citation type="submission" date="2020-12" db="EMBL/GenBank/DDBJ databases">
        <title>Bacterial novel species Mucilaginibacter sp. SD-g isolated from soil.</title>
        <authorList>
            <person name="Jung H.-Y."/>
        </authorList>
    </citation>
    <scope>NUCLEOTIDE SEQUENCE</scope>
    <source>
        <strain evidence="1">SD-g</strain>
    </source>
</reference>
<evidence type="ECO:0000313" key="2">
    <source>
        <dbReference type="Proteomes" id="UP000613193"/>
    </source>
</evidence>
<name>A0A934PRW3_9SPHI</name>
<dbReference type="PROSITE" id="PS51257">
    <property type="entry name" value="PROKAR_LIPOPROTEIN"/>
    <property type="match status" value="1"/>
</dbReference>
<sequence>MKKLYIFLLVSAAFFSCKKENTGNGIIIDPPAAKIISQDTLTSGQFLGLTIGQTSTGIYATIQANKTTQQISYLNVVGNVFTQLDSLKDRLPLYTSILLDEQKGTGTGIQIYFENDKVKSIWTNDGIQLNKWPVGNSTNATIAVNDQISTIYQKLVNIKKIASYANKFERLSIFSKDINKVYDPAMSASTQWYFTSVINSRQYNVVQLNFNANTLTSIYSTIYESE</sequence>
<evidence type="ECO:0000313" key="1">
    <source>
        <dbReference type="EMBL" id="MBK0379653.1"/>
    </source>
</evidence>
<keyword evidence="2" id="KW-1185">Reference proteome</keyword>